<feature type="domain" description="C2H2-type" evidence="6">
    <location>
        <begin position="1121"/>
        <end position="1141"/>
    </location>
</feature>
<dbReference type="PANTHER" id="PTHR24379:SF121">
    <property type="entry name" value="C2H2-TYPE DOMAIN-CONTAINING PROTEIN"/>
    <property type="match status" value="1"/>
</dbReference>
<keyword evidence="3" id="KW-0863">Zinc-finger</keyword>
<protein>
    <recommendedName>
        <fullName evidence="6">C2H2-type domain-containing protein</fullName>
    </recommendedName>
</protein>
<feature type="domain" description="C2H2-type" evidence="6">
    <location>
        <begin position="1659"/>
        <end position="1680"/>
    </location>
</feature>
<feature type="domain" description="C2H2-type" evidence="6">
    <location>
        <begin position="1076"/>
        <end position="1097"/>
    </location>
</feature>
<feature type="domain" description="C2H2-type" evidence="6">
    <location>
        <begin position="1600"/>
        <end position="1621"/>
    </location>
</feature>
<keyword evidence="8" id="KW-1185">Reference proteome</keyword>
<feature type="domain" description="C2H2-type" evidence="6">
    <location>
        <begin position="433"/>
        <end position="454"/>
    </location>
</feature>
<feature type="domain" description="C2H2-type" evidence="6">
    <location>
        <begin position="1452"/>
        <end position="1472"/>
    </location>
</feature>
<feature type="domain" description="C2H2-type" evidence="6">
    <location>
        <begin position="2715"/>
        <end position="2736"/>
    </location>
</feature>
<evidence type="ECO:0000256" key="3">
    <source>
        <dbReference type="ARBA" id="ARBA00022771"/>
    </source>
</evidence>
<dbReference type="PANTHER" id="PTHR24379">
    <property type="entry name" value="KRAB AND ZINC FINGER DOMAIN-CONTAINING"/>
    <property type="match status" value="1"/>
</dbReference>
<keyword evidence="1" id="KW-0479">Metal-binding</keyword>
<evidence type="ECO:0000256" key="2">
    <source>
        <dbReference type="ARBA" id="ARBA00022737"/>
    </source>
</evidence>
<feature type="domain" description="C2H2-type" evidence="6">
    <location>
        <begin position="1165"/>
        <end position="1185"/>
    </location>
</feature>
<feature type="domain" description="C2H2-type" evidence="6">
    <location>
        <begin position="552"/>
        <end position="572"/>
    </location>
</feature>
<feature type="domain" description="C2H2-type" evidence="6">
    <location>
        <begin position="2805"/>
        <end position="2825"/>
    </location>
</feature>
<feature type="region of interest" description="Disordered" evidence="5">
    <location>
        <begin position="1"/>
        <end position="28"/>
    </location>
</feature>
<feature type="domain" description="C2H2-type" evidence="6">
    <location>
        <begin position="2071"/>
        <end position="2091"/>
    </location>
</feature>
<evidence type="ECO:0000313" key="7">
    <source>
        <dbReference type="EMBL" id="KAF9419606.1"/>
    </source>
</evidence>
<evidence type="ECO:0000259" key="6">
    <source>
        <dbReference type="PROSITE" id="PS00028"/>
    </source>
</evidence>
<feature type="domain" description="C2H2-type" evidence="6">
    <location>
        <begin position="2688"/>
        <end position="2708"/>
    </location>
</feature>
<feature type="domain" description="C2H2-type" evidence="6">
    <location>
        <begin position="809"/>
        <end position="829"/>
    </location>
</feature>
<accession>A0A835LCS3</accession>
<evidence type="ECO:0000256" key="5">
    <source>
        <dbReference type="SAM" id="MobiDB-lite"/>
    </source>
</evidence>
<feature type="domain" description="C2H2-type" evidence="6">
    <location>
        <begin position="1979"/>
        <end position="1999"/>
    </location>
</feature>
<feature type="domain" description="C2H2-type" evidence="6">
    <location>
        <begin position="1573"/>
        <end position="1593"/>
    </location>
</feature>
<feature type="domain" description="C2H2-type" evidence="6">
    <location>
        <begin position="2005"/>
        <end position="2025"/>
    </location>
</feature>
<feature type="domain" description="C2H2-type" evidence="6">
    <location>
        <begin position="3061"/>
        <end position="3081"/>
    </location>
</feature>
<feature type="domain" description="C2H2-type" evidence="6">
    <location>
        <begin position="3149"/>
        <end position="3170"/>
    </location>
</feature>
<feature type="domain" description="C2H2-type" evidence="6">
    <location>
        <begin position="579"/>
        <end position="600"/>
    </location>
</feature>
<feature type="domain" description="C2H2-type" evidence="6">
    <location>
        <begin position="2861"/>
        <end position="2882"/>
    </location>
</feature>
<feature type="domain" description="C2H2-type" evidence="6">
    <location>
        <begin position="1688"/>
        <end position="1708"/>
    </location>
</feature>
<feature type="domain" description="C2H2-type" evidence="6">
    <location>
        <begin position="3035"/>
        <end position="3055"/>
    </location>
</feature>
<gene>
    <name evidence="7" type="ORF">HW555_003884</name>
</gene>
<dbReference type="Proteomes" id="UP000648187">
    <property type="component" value="Unassembled WGS sequence"/>
</dbReference>
<evidence type="ECO:0000313" key="8">
    <source>
        <dbReference type="Proteomes" id="UP000648187"/>
    </source>
</evidence>
<feature type="domain" description="C2H2-type" evidence="6">
    <location>
        <begin position="3204"/>
        <end position="3224"/>
    </location>
</feature>
<feature type="domain" description="C2H2-type" evidence="6">
    <location>
        <begin position="2197"/>
        <end position="2218"/>
    </location>
</feature>
<feature type="domain" description="C2H2-type" evidence="6">
    <location>
        <begin position="865"/>
        <end position="886"/>
    </location>
</feature>
<feature type="domain" description="C2H2-type" evidence="6">
    <location>
        <begin position="2458"/>
        <end position="2478"/>
    </location>
</feature>
<feature type="domain" description="C2H2-type" evidence="6">
    <location>
        <begin position="2833"/>
        <end position="2853"/>
    </location>
</feature>
<feature type="domain" description="C2H2-type" evidence="6">
    <location>
        <begin position="1547"/>
        <end position="1567"/>
    </location>
</feature>
<feature type="domain" description="C2H2-type" evidence="6">
    <location>
        <begin position="218"/>
        <end position="238"/>
    </location>
</feature>
<feature type="domain" description="C2H2-type" evidence="6">
    <location>
        <begin position="1278"/>
        <end position="1299"/>
    </location>
</feature>
<feature type="domain" description="C2H2-type" evidence="6">
    <location>
        <begin position="1191"/>
        <end position="1212"/>
    </location>
</feature>
<organism evidence="7 8">
    <name type="scientific">Spodoptera exigua</name>
    <name type="common">Beet armyworm</name>
    <name type="synonym">Noctua fulgens</name>
    <dbReference type="NCBI Taxonomy" id="7107"/>
    <lineage>
        <taxon>Eukaryota</taxon>
        <taxon>Metazoa</taxon>
        <taxon>Ecdysozoa</taxon>
        <taxon>Arthropoda</taxon>
        <taxon>Hexapoda</taxon>
        <taxon>Insecta</taxon>
        <taxon>Pterygota</taxon>
        <taxon>Neoptera</taxon>
        <taxon>Endopterygota</taxon>
        <taxon>Lepidoptera</taxon>
        <taxon>Glossata</taxon>
        <taxon>Ditrysia</taxon>
        <taxon>Noctuoidea</taxon>
        <taxon>Noctuidae</taxon>
        <taxon>Amphipyrinae</taxon>
        <taxon>Spodoptera</taxon>
    </lineage>
</organism>
<feature type="domain" description="C2H2-type" evidence="6">
    <location>
        <begin position="274"/>
        <end position="295"/>
    </location>
</feature>
<feature type="domain" description="C2H2-type" evidence="6">
    <location>
        <begin position="638"/>
        <end position="659"/>
    </location>
</feature>
<reference evidence="7" key="1">
    <citation type="submission" date="2020-08" db="EMBL/GenBank/DDBJ databases">
        <title>Spodoptera exigua strain:BAW_Kor-Di-RS1 Genome sequencing and assembly.</title>
        <authorList>
            <person name="Kim J."/>
            <person name="Nam H.Y."/>
            <person name="Kwon M."/>
            <person name="Choi J.H."/>
            <person name="Cho S.R."/>
            <person name="Kim G.-H."/>
        </authorList>
    </citation>
    <scope>NUCLEOTIDE SEQUENCE</scope>
    <source>
        <strain evidence="7">BAW_Kor-Di-RS1</strain>
        <tissue evidence="7">Whole-body</tissue>
    </source>
</reference>
<dbReference type="SUPFAM" id="SSF57667">
    <property type="entry name" value="beta-beta-alpha zinc fingers"/>
    <property type="match status" value="29"/>
</dbReference>
<feature type="domain" description="C2H2-type" evidence="6">
    <location>
        <begin position="2940"/>
        <end position="2960"/>
    </location>
</feature>
<keyword evidence="4" id="KW-0862">Zinc</keyword>
<dbReference type="GO" id="GO:0008270">
    <property type="term" value="F:zinc ion binding"/>
    <property type="evidence" value="ECO:0007669"/>
    <property type="project" value="UniProtKB-KW"/>
</dbReference>
<feature type="domain" description="C2H2-type" evidence="6">
    <location>
        <begin position="245"/>
        <end position="266"/>
    </location>
</feature>
<keyword evidence="2" id="KW-0677">Repeat</keyword>
<feature type="domain" description="C2H2-type" evidence="6">
    <location>
        <begin position="1219"/>
        <end position="1240"/>
    </location>
</feature>
<feature type="domain" description="C2H2-type" evidence="6">
    <location>
        <begin position="1363"/>
        <end position="1384"/>
    </location>
</feature>
<feature type="region of interest" description="Disordered" evidence="5">
    <location>
        <begin position="1816"/>
        <end position="1845"/>
    </location>
</feature>
<feature type="domain" description="C2H2-type" evidence="6">
    <location>
        <begin position="923"/>
        <end position="944"/>
    </location>
</feature>
<dbReference type="SMART" id="SM00355">
    <property type="entry name" value="ZnF_C2H2"/>
    <property type="match status" value="80"/>
</dbReference>
<feature type="domain" description="C2H2-type" evidence="6">
    <location>
        <begin position="2568"/>
        <end position="2588"/>
    </location>
</feature>
<feature type="domain" description="C2H2-type" evidence="6">
    <location>
        <begin position="1307"/>
        <end position="1327"/>
    </location>
</feature>
<feature type="domain" description="C2H2-type" evidence="6">
    <location>
        <begin position="3088"/>
        <end position="3109"/>
    </location>
</feature>
<comment type="caution">
    <text evidence="7">The sequence shown here is derived from an EMBL/GenBank/DDBJ whole genome shotgun (WGS) entry which is preliminary data.</text>
</comment>
<feature type="domain" description="C2H2-type" evidence="6">
    <location>
        <begin position="2289"/>
        <end position="2309"/>
    </location>
</feature>
<feature type="domain" description="C2H2-type" evidence="6">
    <location>
        <begin position="2043"/>
        <end position="2063"/>
    </location>
</feature>
<feature type="domain" description="C2H2-type" evidence="6">
    <location>
        <begin position="482"/>
        <end position="502"/>
    </location>
</feature>
<evidence type="ECO:0000256" key="4">
    <source>
        <dbReference type="ARBA" id="ARBA00022833"/>
    </source>
</evidence>
<feature type="domain" description="C2H2-type" evidence="6">
    <location>
        <begin position="894"/>
        <end position="915"/>
    </location>
</feature>
<dbReference type="Pfam" id="PF13912">
    <property type="entry name" value="zf-C2H2_6"/>
    <property type="match status" value="3"/>
</dbReference>
<feature type="domain" description="C2H2-type" evidence="6">
    <location>
        <begin position="719"/>
        <end position="739"/>
    </location>
</feature>
<feature type="domain" description="C2H2-type" evidence="6">
    <location>
        <begin position="2989"/>
        <end position="3010"/>
    </location>
</feature>
<dbReference type="PROSITE" id="PS00028">
    <property type="entry name" value="ZINC_FINGER_C2H2_1"/>
    <property type="match status" value="69"/>
</dbReference>
<feature type="domain" description="C2H2-type" evidence="6">
    <location>
        <begin position="1885"/>
        <end position="1906"/>
    </location>
</feature>
<feature type="domain" description="C2H2-type" evidence="6">
    <location>
        <begin position="2483"/>
        <end position="2504"/>
    </location>
</feature>
<sequence length="3267" mass="382431">MSSIPIQYSPVKSRRTKRSGNFGTESDENFLFLGQSRQTNEDDESLVENEDNYELEKIPKPKYTRSARAEARIITKSNATTILECWSLLPFRWKKNRFKCAYCEENFTECIDLRTHVRLCARNHSIKDIYSKFKEMPLINVDVTDAICTLCSLPLTNVTQIREHVMQHGLQFNPYHPDGVLPFSLDKQSWQCIICAEKFNNFLKLYEHMNVHYQHYICATCGKGFMTAPRLRKHLEVHISGSFPCNKCGRIFIMRAARDSHKASVHPKAPRYECPHCNIRFDNYYDRVDHMKNAHSEREVSYSCSHCDMSFKTSGKRAIHVRTVHFPPQLNYACNYCEWQFRTNYELKRHMFLLMLRSSSAIDAEGKLGVRRVRKVKEVVSARQMRRRRRANNQLPEESEKRISKTMMRRNAMILLECSTAWAFRWFHSAFFCSYCDAKFVDVPLLRTHVKINHLNESPTDRIFSKLTENNMVKVDVAELSCRLCSRILNSIDALKDHLLIHGKTLNVEYSDGVLPFKLDEEAFTCQMCFEPFQTFAKMNEHMNTHFQNYICDSCGKAFVSKSRFRKHVQSHEKGSFPCGECDEILETRASRMCHRMKVHRKGIRYACPRCPEVFTTYHARAKHLVDTHAQQKKEYFCNACDKSFESSSKRAGHIRLTHANIEKRHYCPNCPSVFVRRIDLKVKWRPKRKYNDHRDNAAIILECSNACPFRWKRGAFTCAFCPLSFGEFSEVKTHSIEHPNKVEALRLARTFANVKAEVTNLQCELCQTRMTDLDALSDHLISVHNKPIITKHGLGVTPFYLSGKEFNCTHCDETFELFSKLNTHLNTHYPNSICFQCGKAFSSISRLKSHLIIHDPEAASQYKCTKCDQVFPTRVLRNSHITLTHGPENRYRCPYCSESFKSYADRGKHLKTAHDKTIEYPCNLCSAVFAMCNQRTKHIKQVHMKIKEFACNYCSYKFVTAAQLRNHMIKHVGERKYQCQVCKKAYARTKTLREHMRIHNNDKRFVCQYCSNAYVQKCRRTIIQVDSNSENKVPEETIAKMRGRQRRATFRNNISIIMRTSTAYPFKYTKGAYLCYFCTKTFIEPEKLREHNQTNHFVAKNNLTLRKYEPIKMDFEMTVCKICDTRINDYAELKEHLVTHGKTIDCTFEDCVMPYKLNREEYNCQVCGKTYEKFLSLHKHMNTHYEHHICETCGKAFATYQRLVSHIKGHHTVGGFRCKHCSETFQSYRAYYAHDAKVHRNNYRYKCPICNEKFSSYKFRLRHLVKVHGEKAPVYPCSMCSKVFDMCSKRTYHVRSHHVRVKSQICTVCGMTFYSKYELREHSVKHGGERIYQCDICKKAYARLKTLREHMRIHNNDKRFVCPGCGQMFIQKCTMKLHMRAHHPEKYKEMFSEAQTGTERLVETRAEIRAKIAETKRNFTDDLKARTRHATILLEFTRICPFKWMKNLYMCFYCHQQYSDPAALRAHNEEHSFLTTSQIKYALSKLKKYELVKADITDVGCKLCDDFIPDFPTLKWHLLEKHKIHLDPKSADGVLPFKVTLDNFSCALCLEKYTEFKSLNQHMNVHFQNFICEQCGTGFITPERLRTHAFSHETGSFPCENCDKIFRSSNARNEHQANVHMKVKRHRCPHCSEAFRNYFQRNKHIAAVHGLKLKEFKCTMCPKVFTISGKLGVHIRAVHLKLKRYSCDVCEWKFYSKSELKDHMVKHGGERKYQCSICKKAYARKYTLSEHMRIHANDRRFVCTLCGRSFIQNCSLKHHMKIHHPNLSSETPFPEMRRRIVPLFQVAYDRSLCRPLGTLIDFSRFRKNIVKSLSPPPREFSPERSPSPVSFTKEPSPFIPSTQPLPVQEKTVAKKNPDVRQNALAVFEFSTVYPFVYSSNKFKCFVCSQPFLELKDLKIHMAATHNFAPLKRLVNNRRENILKVDVSDILCKICSERPANLVELKKHLKEIHNKPLNLDIQDNMIPFKLELDEDGYKCVICERNFIKVRVLVIHMSEHFNNYSCEICGSVFMTLRLLKKHLEVHDSGNYPCDRCNKERNHQCDVCHQRFCNKESLKRHMVIHTGEKNHKCDVCGMAFLRRKNLKDHLRLHDIRIIQKSNSTITIKDDDGTDIQLTVLKYPISLDKPVPLNAIEWKDSQEVRNSITFNVKTVPGVLCGTSRTRKKVAEDQPWKENALTIFEFSYIYPFIHANNKYKCFLCPKTFLDAVSLKNHTINEHSIKDMKRELNNRTRDKNIKVDVTYLQCKLCLQTLSNIHNLKLHLREHGKNIHMDSEDYLIPFKLSGDNFECQVCGEKYLKLRLLIIHMNKHFNNFSCEICGSVFMSLNLLQRHLKTHETGSFPCEKCDKVFSNSAKKRLHYKGVHLKEFPRRCPICPERFNSNYQRTKHLRIVHNQSTGLYRCDTCGREYDLKYHLLVHIRSVHLQERNQECPICNSRFFSKYCLSRHMVIHTGEKNYKCDVCGKAYARKKNLREHSRSHDVGLCSICGQNFGDQSNLINHVSNVHGVLVIEVIFKTSHFSVSPGLMAIQRSGPWTSIWQMTIAERQNAATFLEFTTVKPFFYQQANFKCFYCNEVFPEIHSVLQHTSVHVTPERCCLLKQYLRKGKRVIKVDISGLKCRICEQKYSDLDDIRKHLTVLHKKEFNSAGNGLMAYNLNTSNGQLTCHKCSKTFNSFFLLNRHMNVHFNVVCETCGLGFISHQRLINHRIVHQTGAHKCDKCNEILPTKLKLRYHMFKKHESTNTKKIKPLKCPHCLERFAEHYRKMTHLKEVHGISFSFECTACKAVLATRRALTEHTTRLHTQKIQCKVCGKCFGTKSLLKMHMRGHTGERNFFCAICQKAYMHERTLRQHMRVHGPVWKFTCSECGNGFHNRNDYNKHMKQWHPQWQFKTIVKNFGTEVKPRHGALTSIWELTLSERQNASTLLENTTATPFVYCRYYFKCFYCREQYSDINTLLQHTLTHKVPENSVILKEHLPKGKRTVKVDISKLKCRICDKNFKDLDETRKHLATDHSKSFTESGNGLVAYDLTSKNGQFACHICAKIFQTFILLNRHMNVHFSNAVCETCGAGFMTHQRLIQHKEIHLPGGYPCNKCNKVYTTNSNLKYHIEKAHDGTTKMRMLRCPHCPERFAEHFRKLKHLKEVHGITFTFNCEVCQSVFPSRRALTMHTNKFHTEKTQCEVCKKSFSCVTTLKKHMISHTGERNYVCSLCQKAYRHQKSLKQHMRCHIQGEPLVKFNCSDCGNGFPNRNDFNRHVKEWHPRTYFDYSATP</sequence>
<dbReference type="FunFam" id="3.30.160.60:FF:000446">
    <property type="entry name" value="Zinc finger protein"/>
    <property type="match status" value="2"/>
</dbReference>
<name>A0A835LCS3_SPOEX</name>
<feature type="domain" description="C2H2-type" evidence="6">
    <location>
        <begin position="2401"/>
        <end position="2422"/>
    </location>
</feature>
<dbReference type="EMBL" id="JACKWZ010000041">
    <property type="protein sequence ID" value="KAF9419606.1"/>
    <property type="molecule type" value="Genomic_DNA"/>
</dbReference>
<dbReference type="FunFam" id="3.30.160.60:FF:000065">
    <property type="entry name" value="B-cell CLL/lymphoma 6, member B"/>
    <property type="match status" value="1"/>
</dbReference>
<dbReference type="Gene3D" id="3.30.160.60">
    <property type="entry name" value="Classic Zinc Finger"/>
    <property type="match status" value="41"/>
</dbReference>
<dbReference type="FunFam" id="3.30.160.60:FF:000624">
    <property type="entry name" value="zinc finger protein 697"/>
    <property type="match status" value="1"/>
</dbReference>
<feature type="domain" description="C2H2-type" evidence="6">
    <location>
        <begin position="2342"/>
        <end position="2363"/>
    </location>
</feature>
<dbReference type="GO" id="GO:0005634">
    <property type="term" value="C:nucleus"/>
    <property type="evidence" value="ECO:0007669"/>
    <property type="project" value="UniProtKB-ARBA"/>
</dbReference>
<feature type="domain" description="C2H2-type" evidence="6">
    <location>
        <begin position="1248"/>
        <end position="1269"/>
    </location>
</feature>
<feature type="domain" description="C2H2-type" evidence="6">
    <location>
        <begin position="3235"/>
        <end position="3256"/>
    </location>
</feature>
<evidence type="ECO:0000256" key="1">
    <source>
        <dbReference type="ARBA" id="ARBA00022723"/>
    </source>
</evidence>
<feature type="domain" description="C2H2-type" evidence="6">
    <location>
        <begin position="304"/>
        <end position="325"/>
    </location>
</feature>
<feature type="domain" description="C2H2-type" evidence="6">
    <location>
        <begin position="2315"/>
        <end position="2335"/>
    </location>
</feature>
<proteinExistence type="predicted"/>
<dbReference type="GO" id="GO:0032502">
    <property type="term" value="P:developmental process"/>
    <property type="evidence" value="ECO:0007669"/>
    <property type="project" value="UniProtKB-ARBA"/>
</dbReference>
<feature type="domain" description="C2H2-type" evidence="6">
    <location>
        <begin position="2749"/>
        <end position="2770"/>
    </location>
</feature>
<feature type="domain" description="C2H2-type" evidence="6">
    <location>
        <begin position="2617"/>
        <end position="2638"/>
    </location>
</feature>
<dbReference type="InterPro" id="IPR013087">
    <property type="entry name" value="Znf_C2H2_type"/>
</dbReference>
<feature type="domain" description="C2H2-type" evidence="6">
    <location>
        <begin position="980"/>
        <end position="1000"/>
    </location>
</feature>
<feature type="domain" description="C2H2-type" evidence="6">
    <location>
        <begin position="3176"/>
        <end position="3196"/>
    </location>
</feature>
<dbReference type="Pfam" id="PF00096">
    <property type="entry name" value="zf-C2H2"/>
    <property type="match status" value="16"/>
</dbReference>
<feature type="domain" description="C2H2-type" evidence="6">
    <location>
        <begin position="608"/>
        <end position="629"/>
    </location>
</feature>
<feature type="domain" description="C2H2-type" evidence="6">
    <location>
        <begin position="2430"/>
        <end position="2450"/>
    </location>
</feature>
<dbReference type="InterPro" id="IPR036236">
    <property type="entry name" value="Znf_C2H2_sf"/>
</dbReference>
<feature type="domain" description="C2H2-type" evidence="6">
    <location>
        <begin position="952"/>
        <end position="972"/>
    </location>
</feature>
<feature type="domain" description="C2H2-type" evidence="6">
    <location>
        <begin position="1335"/>
        <end position="1355"/>
    </location>
</feature>
<feature type="domain" description="C2H2-type" evidence="6">
    <location>
        <begin position="3120"/>
        <end position="3141"/>
    </location>
</feature>
<dbReference type="FunFam" id="3.30.160.60:FF:000358">
    <property type="entry name" value="zinc finger protein 24"/>
    <property type="match status" value="1"/>
</dbReference>
<feature type="domain" description="C2H2-type" evidence="6">
    <location>
        <begin position="764"/>
        <end position="785"/>
    </location>
</feature>
<feature type="domain" description="C2H2-type" evidence="6">
    <location>
        <begin position="835"/>
        <end position="855"/>
    </location>
</feature>
<feature type="domain" description="C2H2-type" evidence="6">
    <location>
        <begin position="2245"/>
        <end position="2265"/>
    </location>
</feature>
<dbReference type="FunFam" id="3.30.160.60:FF:000202">
    <property type="entry name" value="Zinc finger protein 574"/>
    <property type="match status" value="2"/>
</dbReference>
<feature type="domain" description="C2H2-type" evidence="6">
    <location>
        <begin position="1716"/>
        <end position="1736"/>
    </location>
</feature>
<dbReference type="FunFam" id="3.30.160.60:FF:000110">
    <property type="entry name" value="Zinc finger protein-like"/>
    <property type="match status" value="1"/>
</dbReference>
<feature type="domain" description="C2H2-type" evidence="6">
    <location>
        <begin position="2663"/>
        <end position="2683"/>
    </location>
</feature>